<evidence type="ECO:0000313" key="2">
    <source>
        <dbReference type="EMBL" id="MCW9705679.1"/>
    </source>
</evidence>
<evidence type="ECO:0000313" key="3">
    <source>
        <dbReference type="Proteomes" id="UP001207918"/>
    </source>
</evidence>
<dbReference type="Proteomes" id="UP001207918">
    <property type="component" value="Unassembled WGS sequence"/>
</dbReference>
<dbReference type="Gene3D" id="2.60.120.260">
    <property type="entry name" value="Galactose-binding domain-like"/>
    <property type="match status" value="1"/>
</dbReference>
<dbReference type="Gene3D" id="3.90.226.10">
    <property type="entry name" value="2-enoyl-CoA Hydratase, Chain A, domain 1"/>
    <property type="match status" value="1"/>
</dbReference>
<proteinExistence type="predicted"/>
<evidence type="ECO:0000259" key="1">
    <source>
        <dbReference type="SMART" id="SM00245"/>
    </source>
</evidence>
<comment type="caution">
    <text evidence="2">The sequence shown here is derived from an EMBL/GenBank/DDBJ whole genome shotgun (WGS) entry which is preliminary data.</text>
</comment>
<dbReference type="InterPro" id="IPR029045">
    <property type="entry name" value="ClpP/crotonase-like_dom_sf"/>
</dbReference>
<sequence length="707" mass="80320">MSFEQEGRKGNLAKGWLKWGNYTSELDSSISHSGKYAAQIISHSSGDSFGSVAYNIPANLDGKSITLKGFMKIEDVKDGFAGLLLRIDGGGTSLAFNNMQNKGVKGTKAWTEYSITLKYPANAETIYLGGILTGKGKAWFDDFELIIDEKNIEELKNVYPANKDNEFDNGSKVDFPVIDKKLVNDLNLLGKIWGLLKYTHPAIQKGKYHWDYELLRVLPKYLETQNVTERDQLLINWIDKLGTVKKCRQCPEMKSDAFLSPDLSWIKNSNMGARLKKKLIFIFNNRYQGKHFYIKMGQSAGKPKFLHENPYADMPYPDEGFRLLALYRYWNMIEYFYPYRNVMDKNWDQVLKEYIPKFINAKSELKYELAALQIIGDVQDTHANLWGGADKINDLRGHFYPPFHVRFIEEKLVVTDYYNPELKEVARLKIGDIITQINNRPVEAIVDSLKPYYPASNNAARLRNMSQDLLRSDKDEISIQYKSSDKNRKKELVLYKKDSLNYYSRYRKGDQKSHKMLDDNIGYINLESIKQSDVKTIKKTFKDTKGIIIDIRNYPSAFVPFSLGSFFVSSSTPFAKFTYGSVQTPGEFAFTKDISLSPSSQAYHGKVVVIVNEFTQSQAEYTAMAFKVGKRTTIIGNTTAGADGNISTIMLPGGLKTVISGVGVYYPDDTPTQRIGIEPNIKVNPTIEGIRKGKDELLNKAIDIINN</sequence>
<dbReference type="Gene3D" id="2.30.42.10">
    <property type="match status" value="1"/>
</dbReference>
<dbReference type="CDD" id="cd07562">
    <property type="entry name" value="Peptidase_S41_TRI"/>
    <property type="match status" value="1"/>
</dbReference>
<dbReference type="EMBL" id="JAGGJA010000001">
    <property type="protein sequence ID" value="MCW9705679.1"/>
    <property type="molecule type" value="Genomic_DNA"/>
</dbReference>
<accession>A0ABT3PIC0</accession>
<dbReference type="SUPFAM" id="SSF52096">
    <property type="entry name" value="ClpP/crotonase"/>
    <property type="match status" value="1"/>
</dbReference>
<dbReference type="InterPro" id="IPR036034">
    <property type="entry name" value="PDZ_sf"/>
</dbReference>
<keyword evidence="3" id="KW-1185">Reference proteome</keyword>
<dbReference type="Gene3D" id="3.30.750.44">
    <property type="match status" value="1"/>
</dbReference>
<dbReference type="SMART" id="SM00245">
    <property type="entry name" value="TSPc"/>
    <property type="match status" value="1"/>
</dbReference>
<protein>
    <recommendedName>
        <fullName evidence="1">Tail specific protease domain-containing protein</fullName>
    </recommendedName>
</protein>
<reference evidence="2 3" key="1">
    <citation type="submission" date="2021-03" db="EMBL/GenBank/DDBJ databases">
        <title>Aliifodinibius sp. nov., a new bacterium isolated from saline soil.</title>
        <authorList>
            <person name="Galisteo C."/>
            <person name="De La Haba R."/>
            <person name="Sanchez-Porro C."/>
            <person name="Ventosa A."/>
        </authorList>
    </citation>
    <scope>NUCLEOTIDE SEQUENCE [LARGE SCALE GENOMIC DNA]</scope>
    <source>
        <strain evidence="2 3">1BSP15-2V2</strain>
    </source>
</reference>
<dbReference type="Pfam" id="PF03572">
    <property type="entry name" value="Peptidase_S41"/>
    <property type="match status" value="1"/>
</dbReference>
<organism evidence="2 3">
    <name type="scientific">Fodinibius salsisoli</name>
    <dbReference type="NCBI Taxonomy" id="2820877"/>
    <lineage>
        <taxon>Bacteria</taxon>
        <taxon>Pseudomonadati</taxon>
        <taxon>Balneolota</taxon>
        <taxon>Balneolia</taxon>
        <taxon>Balneolales</taxon>
        <taxon>Balneolaceae</taxon>
        <taxon>Fodinibius</taxon>
    </lineage>
</organism>
<dbReference type="PANTHER" id="PTHR32060">
    <property type="entry name" value="TAIL-SPECIFIC PROTEASE"/>
    <property type="match status" value="1"/>
</dbReference>
<name>A0ABT3PIC0_9BACT</name>
<dbReference type="PANTHER" id="PTHR32060:SF30">
    <property type="entry name" value="CARBOXY-TERMINAL PROCESSING PROTEASE CTPA"/>
    <property type="match status" value="1"/>
</dbReference>
<dbReference type="InterPro" id="IPR005151">
    <property type="entry name" value="Tail-specific_protease"/>
</dbReference>
<gene>
    <name evidence="2" type="ORF">J6I44_02370</name>
</gene>
<dbReference type="RefSeq" id="WP_265764344.1">
    <property type="nucleotide sequence ID" value="NZ_JAGGJA010000001.1"/>
</dbReference>
<feature type="domain" description="Tail specific protease" evidence="1">
    <location>
        <begin position="489"/>
        <end position="684"/>
    </location>
</feature>